<gene>
    <name evidence="1" type="ORF">C0Z19_08465</name>
</gene>
<comment type="caution">
    <text evidence="1">The sequence shown here is derived from an EMBL/GenBank/DDBJ whole genome shotgun (WGS) entry which is preliminary data.</text>
</comment>
<dbReference type="Proteomes" id="UP000235347">
    <property type="component" value="Unassembled WGS sequence"/>
</dbReference>
<proteinExistence type="predicted"/>
<dbReference type="AlphaFoldDB" id="A0A2N7WA10"/>
<keyword evidence="2" id="KW-1185">Reference proteome</keyword>
<evidence type="ECO:0000313" key="1">
    <source>
        <dbReference type="EMBL" id="PMS26244.1"/>
    </source>
</evidence>
<organism evidence="1 2">
    <name type="scientific">Trinickia soli</name>
    <dbReference type="NCBI Taxonomy" id="380675"/>
    <lineage>
        <taxon>Bacteria</taxon>
        <taxon>Pseudomonadati</taxon>
        <taxon>Pseudomonadota</taxon>
        <taxon>Betaproteobacteria</taxon>
        <taxon>Burkholderiales</taxon>
        <taxon>Burkholderiaceae</taxon>
        <taxon>Trinickia</taxon>
    </lineage>
</organism>
<accession>A0A2N7WA10</accession>
<sequence length="91" mass="10196">MGDRSCHGRLSPDAVGSISRVRKGNAAEVIEHQRSSVRRNVAGGDDRFVQLHRPQLKALPLDAFALECLYRVRVKVDVLERRYDEYGACSA</sequence>
<reference evidence="1 2" key="1">
    <citation type="submission" date="2018-01" db="EMBL/GenBank/DDBJ databases">
        <title>Whole genome analyses suggest that Burkholderia sensu lato contains two further novel genera in the rhizoxinica-symbiotica group Mycetohabitans gen. nov., and Trinickia gen. nov.: implications for the evolution of diazotrophy and nodulation in the Burkholderiaceae.</title>
        <authorList>
            <person name="Estrada-de los Santos P."/>
            <person name="Palmer M."/>
            <person name="Chavez-Ramirez B."/>
            <person name="Beukes C."/>
            <person name="Steenkamp E.T."/>
            <person name="Hirsch A.M."/>
            <person name="Manyaka P."/>
            <person name="Maluk M."/>
            <person name="Lafos M."/>
            <person name="Crook M."/>
            <person name="Gross E."/>
            <person name="Simon M.F."/>
            <person name="Bueno dos Reis Junior F."/>
            <person name="Poole P.S."/>
            <person name="Venter S.N."/>
            <person name="James E.K."/>
        </authorList>
    </citation>
    <scope>NUCLEOTIDE SEQUENCE [LARGE SCALE GENOMIC DNA]</scope>
    <source>
        <strain evidence="1 2">GP25-8</strain>
    </source>
</reference>
<dbReference type="EMBL" id="PNYB01000005">
    <property type="protein sequence ID" value="PMS26244.1"/>
    <property type="molecule type" value="Genomic_DNA"/>
</dbReference>
<name>A0A2N7WA10_9BURK</name>
<protein>
    <submittedName>
        <fullName evidence="1">Uncharacterized protein</fullName>
    </submittedName>
</protein>
<evidence type="ECO:0000313" key="2">
    <source>
        <dbReference type="Proteomes" id="UP000235347"/>
    </source>
</evidence>